<evidence type="ECO:0000313" key="10">
    <source>
        <dbReference type="EMBL" id="MBK1881197.1"/>
    </source>
</evidence>
<dbReference type="EMBL" id="JAENIJ010000002">
    <property type="protein sequence ID" value="MBK1881197.1"/>
    <property type="molecule type" value="Genomic_DNA"/>
</dbReference>
<comment type="pathway">
    <text evidence="2 7">Amino-acid biosynthesis; L-arginine biosynthesis; L-arginine from L-ornithine and carbamoyl phosphate: step 3/3.</text>
</comment>
<dbReference type="PANTHER" id="PTHR43814">
    <property type="entry name" value="ARGININOSUCCINATE LYASE"/>
    <property type="match status" value="1"/>
</dbReference>
<dbReference type="RefSeq" id="WP_200267138.1">
    <property type="nucleotide sequence ID" value="NZ_JAENIJ010000002.1"/>
</dbReference>
<comment type="caution">
    <text evidence="10">The sequence shown here is derived from an EMBL/GenBank/DDBJ whole genome shotgun (WGS) entry which is preliminary data.</text>
</comment>
<comment type="similarity">
    <text evidence="7">Belongs to the lyase 1 family. Argininosuccinate lyase subfamily.</text>
</comment>
<feature type="domain" description="Argininosuccinate lyase C-terminal" evidence="9">
    <location>
        <begin position="362"/>
        <end position="425"/>
    </location>
</feature>
<dbReference type="HAMAP" id="MF_00006">
    <property type="entry name" value="Arg_succ_lyase"/>
    <property type="match status" value="1"/>
</dbReference>
<keyword evidence="7" id="KW-0963">Cytoplasm</keyword>
<dbReference type="InterPro" id="IPR008948">
    <property type="entry name" value="L-Aspartase-like"/>
</dbReference>
<dbReference type="PRINTS" id="PR00149">
    <property type="entry name" value="FUMRATELYASE"/>
</dbReference>
<dbReference type="InterPro" id="IPR020557">
    <property type="entry name" value="Fumarate_lyase_CS"/>
</dbReference>
<dbReference type="Pfam" id="PF14698">
    <property type="entry name" value="ASL_C2"/>
    <property type="match status" value="1"/>
</dbReference>
<evidence type="ECO:0000256" key="5">
    <source>
        <dbReference type="ARBA" id="ARBA00022605"/>
    </source>
</evidence>
<dbReference type="Pfam" id="PF00206">
    <property type="entry name" value="Lyase_1"/>
    <property type="match status" value="1"/>
</dbReference>
<dbReference type="Gene3D" id="1.20.200.10">
    <property type="entry name" value="Fumarase/aspartase (Central domain)"/>
    <property type="match status" value="1"/>
</dbReference>
<gene>
    <name evidence="7 10" type="primary">argH</name>
    <name evidence="10" type="ORF">JIN85_02155</name>
</gene>
<evidence type="ECO:0000256" key="4">
    <source>
        <dbReference type="ARBA" id="ARBA00022571"/>
    </source>
</evidence>
<dbReference type="SUPFAM" id="SSF48557">
    <property type="entry name" value="L-aspartase-like"/>
    <property type="match status" value="1"/>
</dbReference>
<dbReference type="EC" id="4.3.2.1" evidence="3 7"/>
<sequence>MWKGRFSQDTSSLVEQFGESISYDWRLFPHDVAGSIAHARAQKNAGLLTEEEFSSIEKGLREIEADIVAGKFEFRTSLEDIHMNIESELTKRIGPAGAKLHTARSRNDQVATDTRLYCRTEIGLLIEMITGLQKALLDRTEKYAATLIPGYTHLQRGQPVTAGHHLLAYVEMLERDKSRLADCRKRLNVSPLGSGALAGSTINLDRQAIAEELGFESVTRNSMDAIADRDYIAELLFTISLCGVHLSRLSEDLILWCSSEFGFALLSDAHTTGSSLMPQKKNPDVCEITRGKTGRLTGNLVNILVAVKGLPLTYNRDLQEDKPPLFDSIDTLRLVLAVNTEMIFAMELREEKCRAAASDPMLLATDLADYLVKKGVPFRHAHELVGKAVAESVATGTPLDQLDLAAIDPAYGPDAKEIFSLERALASRTNPGAPSISNVQSEISAWKSRLA</sequence>
<dbReference type="FunFam" id="1.10.40.30:FF:000001">
    <property type="entry name" value="Argininosuccinate lyase"/>
    <property type="match status" value="1"/>
</dbReference>
<evidence type="ECO:0000256" key="2">
    <source>
        <dbReference type="ARBA" id="ARBA00004941"/>
    </source>
</evidence>
<dbReference type="InterPro" id="IPR009049">
    <property type="entry name" value="Argininosuccinate_lyase"/>
</dbReference>
<keyword evidence="11" id="KW-1185">Reference proteome</keyword>
<keyword evidence="5 7" id="KW-0028">Amino-acid biosynthesis</keyword>
<dbReference type="Gene3D" id="1.10.275.10">
    <property type="entry name" value="Fumarase/aspartase (N-terminal domain)"/>
    <property type="match status" value="1"/>
</dbReference>
<dbReference type="InterPro" id="IPR022761">
    <property type="entry name" value="Fumarate_lyase_N"/>
</dbReference>
<reference evidence="10" key="1">
    <citation type="submission" date="2021-01" db="EMBL/GenBank/DDBJ databases">
        <title>Modified the classification status of verrucomicrobia.</title>
        <authorList>
            <person name="Feng X."/>
        </authorList>
    </citation>
    <scope>NUCLEOTIDE SEQUENCE</scope>
    <source>
        <strain evidence="10">KCTC 22041</strain>
    </source>
</reference>
<dbReference type="PRINTS" id="PR00145">
    <property type="entry name" value="ARGSUCLYASE"/>
</dbReference>
<dbReference type="InterPro" id="IPR000362">
    <property type="entry name" value="Fumarate_lyase_fam"/>
</dbReference>
<dbReference type="NCBIfam" id="TIGR00838">
    <property type="entry name" value="argH"/>
    <property type="match status" value="1"/>
</dbReference>
<comment type="catalytic activity">
    <reaction evidence="1 7">
        <text>2-(N(omega)-L-arginino)succinate = fumarate + L-arginine</text>
        <dbReference type="Rhea" id="RHEA:24020"/>
        <dbReference type="ChEBI" id="CHEBI:29806"/>
        <dbReference type="ChEBI" id="CHEBI:32682"/>
        <dbReference type="ChEBI" id="CHEBI:57472"/>
        <dbReference type="EC" id="4.3.2.1"/>
    </reaction>
</comment>
<dbReference type="GO" id="GO:0004056">
    <property type="term" value="F:argininosuccinate lyase activity"/>
    <property type="evidence" value="ECO:0007669"/>
    <property type="project" value="UniProtKB-UniRule"/>
</dbReference>
<keyword evidence="6 7" id="KW-0456">Lyase</keyword>
<dbReference type="PANTHER" id="PTHR43814:SF1">
    <property type="entry name" value="ARGININOSUCCINATE LYASE"/>
    <property type="match status" value="1"/>
</dbReference>
<evidence type="ECO:0000313" key="11">
    <source>
        <dbReference type="Proteomes" id="UP000603141"/>
    </source>
</evidence>
<dbReference type="InterPro" id="IPR024083">
    <property type="entry name" value="Fumarase/histidase_N"/>
</dbReference>
<dbReference type="FunFam" id="1.10.275.10:FF:000002">
    <property type="entry name" value="Argininosuccinate lyase"/>
    <property type="match status" value="1"/>
</dbReference>
<evidence type="ECO:0000256" key="6">
    <source>
        <dbReference type="ARBA" id="ARBA00023239"/>
    </source>
</evidence>
<comment type="subcellular location">
    <subcellularLocation>
        <location evidence="7">Cytoplasm</location>
    </subcellularLocation>
</comment>
<protein>
    <recommendedName>
        <fullName evidence="3 7">Argininosuccinate lyase</fullName>
        <shortName evidence="7">ASAL</shortName>
        <ecNumber evidence="3 7">4.3.2.1</ecNumber>
    </recommendedName>
    <alternativeName>
        <fullName evidence="7">Arginosuccinase</fullName>
    </alternativeName>
</protein>
<dbReference type="InterPro" id="IPR029419">
    <property type="entry name" value="Arg_succ_lyase_C"/>
</dbReference>
<dbReference type="GO" id="GO:0005829">
    <property type="term" value="C:cytosol"/>
    <property type="evidence" value="ECO:0007669"/>
    <property type="project" value="TreeGrafter"/>
</dbReference>
<dbReference type="AlphaFoldDB" id="A0A934VT76"/>
<dbReference type="GO" id="GO:0042450">
    <property type="term" value="P:L-arginine biosynthetic process via ornithine"/>
    <property type="evidence" value="ECO:0007669"/>
    <property type="project" value="UniProtKB-UniRule"/>
</dbReference>
<dbReference type="FunFam" id="1.20.200.10:FF:000015">
    <property type="entry name" value="argininosuccinate lyase isoform X2"/>
    <property type="match status" value="1"/>
</dbReference>
<evidence type="ECO:0000259" key="9">
    <source>
        <dbReference type="Pfam" id="PF14698"/>
    </source>
</evidence>
<feature type="domain" description="Fumarate lyase N-terminal" evidence="8">
    <location>
        <begin position="4"/>
        <end position="298"/>
    </location>
</feature>
<dbReference type="PROSITE" id="PS00163">
    <property type="entry name" value="FUMARATE_LYASES"/>
    <property type="match status" value="1"/>
</dbReference>
<evidence type="ECO:0000256" key="3">
    <source>
        <dbReference type="ARBA" id="ARBA00012338"/>
    </source>
</evidence>
<keyword evidence="4 7" id="KW-0055">Arginine biosynthesis</keyword>
<evidence type="ECO:0000259" key="8">
    <source>
        <dbReference type="Pfam" id="PF00206"/>
    </source>
</evidence>
<dbReference type="Gene3D" id="1.10.40.30">
    <property type="entry name" value="Fumarase/aspartase (C-terminal domain)"/>
    <property type="match status" value="1"/>
</dbReference>
<evidence type="ECO:0000256" key="7">
    <source>
        <dbReference type="HAMAP-Rule" id="MF_00006"/>
    </source>
</evidence>
<dbReference type="CDD" id="cd01359">
    <property type="entry name" value="Argininosuccinate_lyase"/>
    <property type="match status" value="1"/>
</dbReference>
<organism evidence="10 11">
    <name type="scientific">Luteolibacter pohnpeiensis</name>
    <dbReference type="NCBI Taxonomy" id="454153"/>
    <lineage>
        <taxon>Bacteria</taxon>
        <taxon>Pseudomonadati</taxon>
        <taxon>Verrucomicrobiota</taxon>
        <taxon>Verrucomicrobiia</taxon>
        <taxon>Verrucomicrobiales</taxon>
        <taxon>Verrucomicrobiaceae</taxon>
        <taxon>Luteolibacter</taxon>
    </lineage>
</organism>
<evidence type="ECO:0000256" key="1">
    <source>
        <dbReference type="ARBA" id="ARBA00000985"/>
    </source>
</evidence>
<name>A0A934VT76_9BACT</name>
<dbReference type="Proteomes" id="UP000603141">
    <property type="component" value="Unassembled WGS sequence"/>
</dbReference>
<proteinExistence type="inferred from homology"/>
<accession>A0A934VT76</accession>